<name>A0A0R0FCV1_SOYBN</name>
<gene>
    <name evidence="1" type="ORF">GLYMA_17G134400</name>
</gene>
<protein>
    <submittedName>
        <fullName evidence="1 2">Uncharacterized protein</fullName>
    </submittedName>
</protein>
<evidence type="ECO:0000313" key="2">
    <source>
        <dbReference type="EnsemblPlants" id="KRH04017"/>
    </source>
</evidence>
<reference evidence="1 2" key="1">
    <citation type="journal article" date="2010" name="Nature">
        <title>Genome sequence of the palaeopolyploid soybean.</title>
        <authorList>
            <person name="Schmutz J."/>
            <person name="Cannon S.B."/>
            <person name="Schlueter J."/>
            <person name="Ma J."/>
            <person name="Mitros T."/>
            <person name="Nelson W."/>
            <person name="Hyten D.L."/>
            <person name="Song Q."/>
            <person name="Thelen J.J."/>
            <person name="Cheng J."/>
            <person name="Xu D."/>
            <person name="Hellsten U."/>
            <person name="May G.D."/>
            <person name="Yu Y."/>
            <person name="Sakurai T."/>
            <person name="Umezawa T."/>
            <person name="Bhattacharyya M.K."/>
            <person name="Sandhu D."/>
            <person name="Valliyodan B."/>
            <person name="Lindquist E."/>
            <person name="Peto M."/>
            <person name="Grant D."/>
            <person name="Shu S."/>
            <person name="Goodstein D."/>
            <person name="Barry K."/>
            <person name="Futrell-Griggs M."/>
            <person name="Abernathy B."/>
            <person name="Du J."/>
            <person name="Tian Z."/>
            <person name="Zhu L."/>
            <person name="Gill N."/>
            <person name="Joshi T."/>
            <person name="Libault M."/>
            <person name="Sethuraman A."/>
            <person name="Zhang X.-C."/>
            <person name="Shinozaki K."/>
            <person name="Nguyen H.T."/>
            <person name="Wing R.A."/>
            <person name="Cregan P."/>
            <person name="Specht J."/>
            <person name="Grimwood J."/>
            <person name="Rokhsar D."/>
            <person name="Stacey G."/>
            <person name="Shoemaker R.C."/>
            <person name="Jackson S.A."/>
        </authorList>
    </citation>
    <scope>NUCLEOTIDE SEQUENCE [LARGE SCALE GENOMIC DNA]</scope>
    <source>
        <strain evidence="2">cv. Williams 82</strain>
        <tissue evidence="1">Callus</tissue>
    </source>
</reference>
<evidence type="ECO:0000313" key="1">
    <source>
        <dbReference type="EMBL" id="KRH04017.1"/>
    </source>
</evidence>
<dbReference type="EMBL" id="CM000850">
    <property type="protein sequence ID" value="KRH04017.1"/>
    <property type="molecule type" value="Genomic_DNA"/>
</dbReference>
<reference evidence="1" key="3">
    <citation type="submission" date="2018-07" db="EMBL/GenBank/DDBJ databases">
        <title>WGS assembly of Glycine max.</title>
        <authorList>
            <person name="Schmutz J."/>
            <person name="Cannon S."/>
            <person name="Schlueter J."/>
            <person name="Ma J."/>
            <person name="Mitros T."/>
            <person name="Nelson W."/>
            <person name="Hyten D."/>
            <person name="Song Q."/>
            <person name="Thelen J."/>
            <person name="Cheng J."/>
            <person name="Xu D."/>
            <person name="Hellsten U."/>
            <person name="May G."/>
            <person name="Yu Y."/>
            <person name="Sakurai T."/>
            <person name="Umezawa T."/>
            <person name="Bhattacharyya M."/>
            <person name="Sandhu D."/>
            <person name="Valliyodan B."/>
            <person name="Lindquist E."/>
            <person name="Peto M."/>
            <person name="Grant D."/>
            <person name="Shu S."/>
            <person name="Goodstein D."/>
            <person name="Barry K."/>
            <person name="Futrell-Griggs M."/>
            <person name="Abernathy B."/>
            <person name="Du J."/>
            <person name="Tian Z."/>
            <person name="Zhu L."/>
            <person name="Gill N."/>
            <person name="Joshi T."/>
            <person name="Libault M."/>
            <person name="Sethuraman A."/>
            <person name="Zhang X."/>
            <person name="Shinozaki K."/>
            <person name="Nguyen H."/>
            <person name="Wing R."/>
            <person name="Cregan P."/>
            <person name="Specht J."/>
            <person name="Grimwood J."/>
            <person name="Rokhsar D."/>
            <person name="Stacey G."/>
            <person name="Shoemaker R."/>
            <person name="Jackson S."/>
        </authorList>
    </citation>
    <scope>NUCLEOTIDE SEQUENCE</scope>
    <source>
        <tissue evidence="1">Callus</tissue>
    </source>
</reference>
<reference evidence="2" key="2">
    <citation type="submission" date="2018-02" db="UniProtKB">
        <authorList>
            <consortium name="EnsemblPlants"/>
        </authorList>
    </citation>
    <scope>IDENTIFICATION</scope>
    <source>
        <strain evidence="2">Williams 82</strain>
    </source>
</reference>
<accession>A0A0R0FCV1</accession>
<organism evidence="1">
    <name type="scientific">Glycine max</name>
    <name type="common">Soybean</name>
    <name type="synonym">Glycine hispida</name>
    <dbReference type="NCBI Taxonomy" id="3847"/>
    <lineage>
        <taxon>Eukaryota</taxon>
        <taxon>Viridiplantae</taxon>
        <taxon>Streptophyta</taxon>
        <taxon>Embryophyta</taxon>
        <taxon>Tracheophyta</taxon>
        <taxon>Spermatophyta</taxon>
        <taxon>Magnoliopsida</taxon>
        <taxon>eudicotyledons</taxon>
        <taxon>Gunneridae</taxon>
        <taxon>Pentapetalae</taxon>
        <taxon>rosids</taxon>
        <taxon>fabids</taxon>
        <taxon>Fabales</taxon>
        <taxon>Fabaceae</taxon>
        <taxon>Papilionoideae</taxon>
        <taxon>50 kb inversion clade</taxon>
        <taxon>NPAAA clade</taxon>
        <taxon>indigoferoid/millettioid clade</taxon>
        <taxon>Phaseoleae</taxon>
        <taxon>Glycine</taxon>
        <taxon>Glycine subgen. Soja</taxon>
    </lineage>
</organism>
<evidence type="ECO:0000313" key="3">
    <source>
        <dbReference type="Proteomes" id="UP000008827"/>
    </source>
</evidence>
<sequence length="48" mass="5331">MGATIRSSSKFLHSKGFLLTLSEVILLPLLSRCQTVVEDASYQMKLDC</sequence>
<dbReference type="SMR" id="A0A0R0FCV1"/>
<proteinExistence type="predicted"/>
<dbReference type="InParanoid" id="A0A0R0FCV1"/>
<dbReference type="Proteomes" id="UP000008827">
    <property type="component" value="Chromosome 17"/>
</dbReference>
<dbReference type="AlphaFoldDB" id="A0A0R0FCV1"/>
<dbReference type="Gramene" id="KRH04017">
    <property type="protein sequence ID" value="KRH04017"/>
    <property type="gene ID" value="GLYMA_17G134400"/>
</dbReference>
<keyword evidence="3" id="KW-1185">Reference proteome</keyword>
<dbReference type="EnsemblPlants" id="KRH04017">
    <property type="protein sequence ID" value="KRH04017"/>
    <property type="gene ID" value="GLYMA_17G134400"/>
</dbReference>